<proteinExistence type="predicted"/>
<organism evidence="1 2">
    <name type="scientific">Escallonia herrerae</name>
    <dbReference type="NCBI Taxonomy" id="1293975"/>
    <lineage>
        <taxon>Eukaryota</taxon>
        <taxon>Viridiplantae</taxon>
        <taxon>Streptophyta</taxon>
        <taxon>Embryophyta</taxon>
        <taxon>Tracheophyta</taxon>
        <taxon>Spermatophyta</taxon>
        <taxon>Magnoliopsida</taxon>
        <taxon>eudicotyledons</taxon>
        <taxon>Gunneridae</taxon>
        <taxon>Pentapetalae</taxon>
        <taxon>asterids</taxon>
        <taxon>campanulids</taxon>
        <taxon>Escalloniales</taxon>
        <taxon>Escalloniaceae</taxon>
        <taxon>Escallonia</taxon>
    </lineage>
</organism>
<accession>A0AA89B3V1</accession>
<gene>
    <name evidence="1" type="ORF">RJ639_040253</name>
</gene>
<dbReference type="Proteomes" id="UP001188597">
    <property type="component" value="Unassembled WGS sequence"/>
</dbReference>
<name>A0AA89B3V1_9ASTE</name>
<reference evidence="1" key="1">
    <citation type="submission" date="2022-12" db="EMBL/GenBank/DDBJ databases">
        <title>Draft genome assemblies for two species of Escallonia (Escalloniales).</title>
        <authorList>
            <person name="Chanderbali A."/>
            <person name="Dervinis C."/>
            <person name="Anghel I."/>
            <person name="Soltis D."/>
            <person name="Soltis P."/>
            <person name="Zapata F."/>
        </authorList>
    </citation>
    <scope>NUCLEOTIDE SEQUENCE</scope>
    <source>
        <strain evidence="1">UCBG64.0493</strain>
        <tissue evidence="1">Leaf</tissue>
    </source>
</reference>
<evidence type="ECO:0000313" key="1">
    <source>
        <dbReference type="EMBL" id="KAK3026775.1"/>
    </source>
</evidence>
<comment type="caution">
    <text evidence="1">The sequence shown here is derived from an EMBL/GenBank/DDBJ whole genome shotgun (WGS) entry which is preliminary data.</text>
</comment>
<keyword evidence="2" id="KW-1185">Reference proteome</keyword>
<dbReference type="AlphaFoldDB" id="A0AA89B3V1"/>
<evidence type="ECO:0000313" key="2">
    <source>
        <dbReference type="Proteomes" id="UP001188597"/>
    </source>
</evidence>
<dbReference type="EMBL" id="JAVXUP010000487">
    <property type="protein sequence ID" value="KAK3026775.1"/>
    <property type="molecule type" value="Genomic_DNA"/>
</dbReference>
<sequence>MKNLVKPSLKLKDEQLKALTAAAIGIDEGYREAYQGQILKIYSAYEPVTGQRLDSTITQSQYQFTRPPNPLSESTLEKDVGFSNDVLCIA</sequence>
<protein>
    <submittedName>
        <fullName evidence="1">Uncharacterized protein</fullName>
    </submittedName>
</protein>